<comment type="caution">
    <text evidence="1">The sequence shown here is derived from an EMBL/GenBank/DDBJ whole genome shotgun (WGS) entry which is preliminary data.</text>
</comment>
<dbReference type="Gene3D" id="3.10.20.30">
    <property type="match status" value="1"/>
</dbReference>
<dbReference type="InterPro" id="IPR012675">
    <property type="entry name" value="Beta-grasp_dom_sf"/>
</dbReference>
<dbReference type="NCBIfam" id="TIGR01683">
    <property type="entry name" value="thiS"/>
    <property type="match status" value="1"/>
</dbReference>
<dbReference type="SUPFAM" id="SSF54285">
    <property type="entry name" value="MoaD/ThiS"/>
    <property type="match status" value="1"/>
</dbReference>
<dbReference type="PANTHER" id="PTHR34472">
    <property type="entry name" value="SULFUR CARRIER PROTEIN THIS"/>
    <property type="match status" value="1"/>
</dbReference>
<keyword evidence="2" id="KW-1185">Reference proteome</keyword>
<name>A0ABT2WQL8_9RHOB</name>
<dbReference type="CDD" id="cd00565">
    <property type="entry name" value="Ubl_ThiS"/>
    <property type="match status" value="1"/>
</dbReference>
<proteinExistence type="predicted"/>
<dbReference type="EMBL" id="JAOVQN010000004">
    <property type="protein sequence ID" value="MCU9837265.1"/>
    <property type="molecule type" value="Genomic_DNA"/>
</dbReference>
<organism evidence="1 2">
    <name type="scientific">Ruegeria marisflavi</name>
    <dbReference type="NCBI Taxonomy" id="2984152"/>
    <lineage>
        <taxon>Bacteria</taxon>
        <taxon>Pseudomonadati</taxon>
        <taxon>Pseudomonadota</taxon>
        <taxon>Alphaproteobacteria</taxon>
        <taxon>Rhodobacterales</taxon>
        <taxon>Roseobacteraceae</taxon>
        <taxon>Ruegeria</taxon>
    </lineage>
</organism>
<dbReference type="Proteomes" id="UP001321014">
    <property type="component" value="Unassembled WGS sequence"/>
</dbReference>
<protein>
    <submittedName>
        <fullName evidence="1">Sulfur carrier protein ThiS</fullName>
    </submittedName>
</protein>
<gene>
    <name evidence="1" type="primary">thiS</name>
    <name evidence="1" type="ORF">OEZ49_05765</name>
</gene>
<reference evidence="1 2" key="1">
    <citation type="submission" date="2022-10" db="EMBL/GenBank/DDBJ databases">
        <title>Ruegeria sp. nov., isolated from ocean surface water.</title>
        <authorList>
            <person name="He W."/>
            <person name="Wang L."/>
            <person name="Zhang D.-F."/>
        </authorList>
    </citation>
    <scope>NUCLEOTIDE SEQUENCE [LARGE SCALE GENOMIC DNA]</scope>
    <source>
        <strain evidence="1 2">WL0004</strain>
    </source>
</reference>
<dbReference type="RefSeq" id="WP_263387422.1">
    <property type="nucleotide sequence ID" value="NZ_JAOVQN010000004.1"/>
</dbReference>
<dbReference type="Pfam" id="PF02597">
    <property type="entry name" value="ThiS"/>
    <property type="match status" value="1"/>
</dbReference>
<dbReference type="InterPro" id="IPR010035">
    <property type="entry name" value="Thi_S"/>
</dbReference>
<evidence type="ECO:0000313" key="1">
    <source>
        <dbReference type="EMBL" id="MCU9837265.1"/>
    </source>
</evidence>
<dbReference type="InterPro" id="IPR003749">
    <property type="entry name" value="ThiS/MoaD-like"/>
</dbReference>
<dbReference type="PANTHER" id="PTHR34472:SF1">
    <property type="entry name" value="SULFUR CARRIER PROTEIN THIS"/>
    <property type="match status" value="1"/>
</dbReference>
<sequence length="64" mass="6787">MKIVLNGEPREVESETLSALLVECGLSGRVATAVNESFVPSSLRGAHRLHDGDRVEVLAPMQGG</sequence>
<accession>A0ABT2WQL8</accession>
<dbReference type="InterPro" id="IPR016155">
    <property type="entry name" value="Mopterin_synth/thiamin_S_b"/>
</dbReference>
<evidence type="ECO:0000313" key="2">
    <source>
        <dbReference type="Proteomes" id="UP001321014"/>
    </source>
</evidence>